<evidence type="ECO:0000259" key="16">
    <source>
        <dbReference type="PROSITE" id="PS51462"/>
    </source>
</evidence>
<dbReference type="PANTHER" id="PTHR11839">
    <property type="entry name" value="UDP/ADP-SUGAR PYROPHOSPHATASE"/>
    <property type="match status" value="1"/>
</dbReference>
<gene>
    <name evidence="17" type="ORF">SAMN02583745_00025</name>
</gene>
<dbReference type="RefSeq" id="WP_093316413.1">
    <property type="nucleotide sequence ID" value="NZ_FOHV01000001.1"/>
</dbReference>
<dbReference type="InterPro" id="IPR004385">
    <property type="entry name" value="NDP_pyrophosphatase"/>
</dbReference>
<dbReference type="PANTHER" id="PTHR11839:SF5">
    <property type="entry name" value="ADP-RIBOSE PYROPHOSPHATASE"/>
    <property type="match status" value="1"/>
</dbReference>
<protein>
    <recommendedName>
        <fullName evidence="5">ADP-ribose pyrophosphatase</fullName>
        <ecNumber evidence="4">3.6.1.13</ecNumber>
    </recommendedName>
    <alternativeName>
        <fullName evidence="10">ADP-ribose diphosphatase</fullName>
    </alternativeName>
    <alternativeName>
        <fullName evidence="12">ADP-ribose phosphohydrolase</fullName>
    </alternativeName>
    <alternativeName>
        <fullName evidence="11">Adenosine diphosphoribose pyrophosphatase</fullName>
    </alternativeName>
</protein>
<dbReference type="Proteomes" id="UP000242642">
    <property type="component" value="Unassembled WGS sequence"/>
</dbReference>
<proteinExistence type="inferred from homology"/>
<evidence type="ECO:0000313" key="18">
    <source>
        <dbReference type="Proteomes" id="UP000242642"/>
    </source>
</evidence>
<evidence type="ECO:0000256" key="7">
    <source>
        <dbReference type="ARBA" id="ARBA00022801"/>
    </source>
</evidence>
<sequence length="210" mass="23487">MFNQIPEPTFNRSDVEIIEEDVVFKGFFTLKRYRFKHALFAGGKSGVVEREILERGHAAILIPYDPVRDEVVLIEQIRFAALNSSSSPWLFEMVAGMMEEGESAEEVARREALEEAGLEVKRILPALNYLASPGGMSEKLSIFVGEINSKEASGIHGLASENEDIKVHVVSREAAYQMVNEGKIDNAGSVISLLWLQLNYQQIQKDWLGS</sequence>
<dbReference type="GO" id="GO:0019693">
    <property type="term" value="P:ribose phosphate metabolic process"/>
    <property type="evidence" value="ECO:0007669"/>
    <property type="project" value="TreeGrafter"/>
</dbReference>
<dbReference type="GO" id="GO:0047631">
    <property type="term" value="F:ADP-ribose diphosphatase activity"/>
    <property type="evidence" value="ECO:0007669"/>
    <property type="project" value="UniProtKB-EC"/>
</dbReference>
<comment type="similarity">
    <text evidence="2">Belongs to the Nudix hydrolase family. NudF subfamily.</text>
</comment>
<evidence type="ECO:0000256" key="15">
    <source>
        <dbReference type="PIRSR" id="PIRSR604385-3"/>
    </source>
</evidence>
<name>A0A1H9Y390_9GAMM</name>
<comment type="catalytic activity">
    <reaction evidence="13">
        <text>ADP-D-ribose + H2O = D-ribose 5-phosphate + AMP + 2 H(+)</text>
        <dbReference type="Rhea" id="RHEA:10412"/>
        <dbReference type="ChEBI" id="CHEBI:15377"/>
        <dbReference type="ChEBI" id="CHEBI:15378"/>
        <dbReference type="ChEBI" id="CHEBI:57967"/>
        <dbReference type="ChEBI" id="CHEBI:78346"/>
        <dbReference type="ChEBI" id="CHEBI:456215"/>
        <dbReference type="EC" id="3.6.1.13"/>
    </reaction>
</comment>
<dbReference type="PROSITE" id="PS00893">
    <property type="entry name" value="NUDIX_BOX"/>
    <property type="match status" value="1"/>
</dbReference>
<evidence type="ECO:0000256" key="11">
    <source>
        <dbReference type="ARBA" id="ARBA00030308"/>
    </source>
</evidence>
<evidence type="ECO:0000256" key="2">
    <source>
        <dbReference type="ARBA" id="ARBA00007482"/>
    </source>
</evidence>
<feature type="short sequence motif" description="Nudix box" evidence="15">
    <location>
        <begin position="96"/>
        <end position="118"/>
    </location>
</feature>
<dbReference type="EMBL" id="FOHV01000001">
    <property type="protein sequence ID" value="SES63217.1"/>
    <property type="molecule type" value="Genomic_DNA"/>
</dbReference>
<dbReference type="GO" id="GO:0019144">
    <property type="term" value="F:ADP-sugar diphosphatase activity"/>
    <property type="evidence" value="ECO:0007669"/>
    <property type="project" value="TreeGrafter"/>
</dbReference>
<evidence type="ECO:0000256" key="6">
    <source>
        <dbReference type="ARBA" id="ARBA00022723"/>
    </source>
</evidence>
<evidence type="ECO:0000256" key="3">
    <source>
        <dbReference type="ARBA" id="ARBA00011738"/>
    </source>
</evidence>
<evidence type="ECO:0000256" key="14">
    <source>
        <dbReference type="PIRSR" id="PIRSR604385-2"/>
    </source>
</evidence>
<dbReference type="Gene3D" id="3.90.79.10">
    <property type="entry name" value="Nucleoside Triphosphate Pyrophosphohydrolase"/>
    <property type="match status" value="1"/>
</dbReference>
<keyword evidence="8 14" id="KW-0460">Magnesium</keyword>
<evidence type="ECO:0000256" key="13">
    <source>
        <dbReference type="ARBA" id="ARBA00049546"/>
    </source>
</evidence>
<dbReference type="GO" id="GO:0006753">
    <property type="term" value="P:nucleoside phosphate metabolic process"/>
    <property type="evidence" value="ECO:0007669"/>
    <property type="project" value="TreeGrafter"/>
</dbReference>
<feature type="binding site" evidence="14">
    <location>
        <position position="115"/>
    </location>
    <ligand>
        <name>Mg(2+)</name>
        <dbReference type="ChEBI" id="CHEBI:18420"/>
        <label>1</label>
    </ligand>
</feature>
<dbReference type="InterPro" id="IPR020084">
    <property type="entry name" value="NUDIX_hydrolase_CS"/>
</dbReference>
<evidence type="ECO:0000256" key="4">
    <source>
        <dbReference type="ARBA" id="ARBA00012453"/>
    </source>
</evidence>
<comment type="subunit">
    <text evidence="3">Homodimer.</text>
</comment>
<dbReference type="PROSITE" id="PS51462">
    <property type="entry name" value="NUDIX"/>
    <property type="match status" value="1"/>
</dbReference>
<feature type="binding site" evidence="14">
    <location>
        <position position="163"/>
    </location>
    <ligand>
        <name>Mg(2+)</name>
        <dbReference type="ChEBI" id="CHEBI:18420"/>
        <label>1</label>
    </ligand>
</feature>
<dbReference type="GO" id="GO:0005829">
    <property type="term" value="C:cytosol"/>
    <property type="evidence" value="ECO:0007669"/>
    <property type="project" value="TreeGrafter"/>
</dbReference>
<keyword evidence="18" id="KW-1185">Reference proteome</keyword>
<evidence type="ECO:0000256" key="10">
    <source>
        <dbReference type="ARBA" id="ARBA00030162"/>
    </source>
</evidence>
<dbReference type="STRING" id="1123402.SAMN02583745_00025"/>
<evidence type="ECO:0000256" key="5">
    <source>
        <dbReference type="ARBA" id="ARBA00013297"/>
    </source>
</evidence>
<evidence type="ECO:0000256" key="8">
    <source>
        <dbReference type="ARBA" id="ARBA00022842"/>
    </source>
</evidence>
<evidence type="ECO:0000313" key="17">
    <source>
        <dbReference type="EMBL" id="SES63217.1"/>
    </source>
</evidence>
<reference evidence="18" key="1">
    <citation type="submission" date="2016-10" db="EMBL/GenBank/DDBJ databases">
        <authorList>
            <person name="Varghese N."/>
            <person name="Submissions S."/>
        </authorList>
    </citation>
    <scope>NUCLEOTIDE SEQUENCE [LARGE SCALE GENOMIC DNA]</scope>
    <source>
        <strain evidence="18">DSM 18579</strain>
    </source>
</reference>
<evidence type="ECO:0000256" key="12">
    <source>
        <dbReference type="ARBA" id="ARBA00033056"/>
    </source>
</evidence>
<keyword evidence="6 14" id="KW-0479">Metal-binding</keyword>
<dbReference type="CDD" id="cd24155">
    <property type="entry name" value="NUDIX_ADPRase"/>
    <property type="match status" value="1"/>
</dbReference>
<organism evidence="17 18">
    <name type="scientific">Thorsellia anophelis DSM 18579</name>
    <dbReference type="NCBI Taxonomy" id="1123402"/>
    <lineage>
        <taxon>Bacteria</taxon>
        <taxon>Pseudomonadati</taxon>
        <taxon>Pseudomonadota</taxon>
        <taxon>Gammaproteobacteria</taxon>
        <taxon>Enterobacterales</taxon>
        <taxon>Thorselliaceae</taxon>
        <taxon>Thorsellia</taxon>
    </lineage>
</organism>
<comment type="cofactor">
    <cofactor evidence="1 14">
        <name>Mg(2+)</name>
        <dbReference type="ChEBI" id="CHEBI:18420"/>
    </cofactor>
</comment>
<evidence type="ECO:0000256" key="1">
    <source>
        <dbReference type="ARBA" id="ARBA00001946"/>
    </source>
</evidence>
<dbReference type="EC" id="3.6.1.13" evidence="4"/>
<dbReference type="GO" id="GO:0046872">
    <property type="term" value="F:metal ion binding"/>
    <property type="evidence" value="ECO:0007669"/>
    <property type="project" value="UniProtKB-KW"/>
</dbReference>
<dbReference type="AlphaFoldDB" id="A0A1H9Y390"/>
<dbReference type="InterPro" id="IPR015797">
    <property type="entry name" value="NUDIX_hydrolase-like_dom_sf"/>
</dbReference>
<feature type="binding site" evidence="14">
    <location>
        <position position="95"/>
    </location>
    <ligand>
        <name>Mg(2+)</name>
        <dbReference type="ChEBI" id="CHEBI:18420"/>
        <label>1</label>
    </ligand>
</feature>
<evidence type="ECO:0000256" key="9">
    <source>
        <dbReference type="ARBA" id="ARBA00025164"/>
    </source>
</evidence>
<accession>A0A1H9Y390</accession>
<feature type="binding site" evidence="14">
    <location>
        <position position="111"/>
    </location>
    <ligand>
        <name>Mg(2+)</name>
        <dbReference type="ChEBI" id="CHEBI:18420"/>
        <label>1</label>
    </ligand>
</feature>
<dbReference type="SUPFAM" id="SSF55811">
    <property type="entry name" value="Nudix"/>
    <property type="match status" value="1"/>
</dbReference>
<dbReference type="FunFam" id="3.90.79.10:FF:000011">
    <property type="entry name" value="ADP-ribose pyrophosphatase"/>
    <property type="match status" value="1"/>
</dbReference>
<dbReference type="NCBIfam" id="NF008003">
    <property type="entry name" value="PRK10729.1"/>
    <property type="match status" value="1"/>
</dbReference>
<dbReference type="Pfam" id="PF00293">
    <property type="entry name" value="NUDIX"/>
    <property type="match status" value="1"/>
</dbReference>
<comment type="function">
    <text evidence="9">Acts on ADP-mannose and ADP-glucose as well as ADP-ribose. Prevents glycogen biosynthesis. The reaction catalyzed by this enzyme is a limiting step of the gluconeogenic process.</text>
</comment>
<keyword evidence="7" id="KW-0378">Hydrolase</keyword>
<dbReference type="NCBIfam" id="TIGR00052">
    <property type="entry name" value="nudix-type nucleoside diphosphatase, YffH/AdpP family"/>
    <property type="match status" value="1"/>
</dbReference>
<feature type="domain" description="Nudix hydrolase" evidence="16">
    <location>
        <begin position="54"/>
        <end position="192"/>
    </location>
</feature>
<dbReference type="OrthoDB" id="5292471at2"/>
<dbReference type="InterPro" id="IPR000086">
    <property type="entry name" value="NUDIX_hydrolase_dom"/>
</dbReference>